<sequence>MKGKFFLSIKEGLLKGLLISILVPAAAALGQSDRELAEEYFKSNDCPKAITYYGNILKSSFEKAALKNYTTCIVKTKEWSAAEQLFKKQIKADAANSSWYHIYWGIMLEAQGKAQEAAKRNEQAIAAAGSRIDLRRDMAEEFRTQNKPELARTVLLEARQITKRDDLFQLELASVYRDLNSPEKMIDELLSYGMRYQNTEVVQNMLQDFTKDEKEQALLEKVLYDKIQKFPNEGFYNELLIWYQIQKKDFYKAFIQERSLDKRFKHNGARLYNLGNLALQNQDYANAGNIFDYLVKEYPKGQLYPVVRRMAIFAREEQVKNTYPIKTAEVQKLLGQYQALVDELGVNLRTMEALRNMAILNAFYMNDFKVAINILQKAIEAGKQEKNFVDKCKLDLGDIYLLQGEPWEATLVYSQVEKSQKDDLLGYEAKLRNAKLHYFKGEFELAKAVLDILKKATSREIANDANELSLLIMDNTGLDSTEAAMKQYSNVELLLFQNKRFDALDTLKQLYTKYQNHSLADEILWLTARTYIKLDSNQQAMENLQTLYAKFGHDIYGDDALFTMAKLLQEKLNDKDQAMKFYQELMEKYPGSIFVAESRKRFRQLRGDVIN</sequence>
<name>A0ABX7IA37_9BACT</name>
<dbReference type="Gene3D" id="1.25.40.10">
    <property type="entry name" value="Tetratricopeptide repeat domain"/>
    <property type="match status" value="3"/>
</dbReference>
<dbReference type="SUPFAM" id="SSF48452">
    <property type="entry name" value="TPR-like"/>
    <property type="match status" value="2"/>
</dbReference>
<organism evidence="1 2">
    <name type="scientific">Dyadobacter sandarakinus</name>
    <dbReference type="NCBI Taxonomy" id="2747268"/>
    <lineage>
        <taxon>Bacteria</taxon>
        <taxon>Pseudomonadati</taxon>
        <taxon>Bacteroidota</taxon>
        <taxon>Cytophagia</taxon>
        <taxon>Cytophagales</taxon>
        <taxon>Spirosomataceae</taxon>
        <taxon>Dyadobacter</taxon>
    </lineage>
</organism>
<dbReference type="InterPro" id="IPR011990">
    <property type="entry name" value="TPR-like_helical_dom_sf"/>
</dbReference>
<keyword evidence="2" id="KW-1185">Reference proteome</keyword>
<dbReference type="Proteomes" id="UP000612680">
    <property type="component" value="Chromosome"/>
</dbReference>
<protein>
    <submittedName>
        <fullName evidence="1">Tetratricopeptide repeat protein</fullName>
    </submittedName>
</protein>
<evidence type="ECO:0000313" key="1">
    <source>
        <dbReference type="EMBL" id="QRR02840.1"/>
    </source>
</evidence>
<accession>A0ABX7IA37</accession>
<proteinExistence type="predicted"/>
<dbReference type="EMBL" id="CP056775">
    <property type="protein sequence ID" value="QRR02840.1"/>
    <property type="molecule type" value="Genomic_DNA"/>
</dbReference>
<dbReference type="InterPro" id="IPR019734">
    <property type="entry name" value="TPR_rpt"/>
</dbReference>
<gene>
    <name evidence="1" type="ORF">HWI92_18950</name>
</gene>
<reference evidence="1 2" key="1">
    <citation type="submission" date="2020-06" db="EMBL/GenBank/DDBJ databases">
        <title>Dyadobacter sandarakinus sp. nov., isolated from the soil of the Arctic Yellow River Station.</title>
        <authorList>
            <person name="Zhang Y."/>
            <person name="Peng F."/>
        </authorList>
    </citation>
    <scope>NUCLEOTIDE SEQUENCE [LARGE SCALE GENOMIC DNA]</scope>
    <source>
        <strain evidence="1 2">Q3-56</strain>
    </source>
</reference>
<dbReference type="Pfam" id="PF13174">
    <property type="entry name" value="TPR_6"/>
    <property type="match status" value="2"/>
</dbReference>
<evidence type="ECO:0000313" key="2">
    <source>
        <dbReference type="Proteomes" id="UP000612680"/>
    </source>
</evidence>